<gene>
    <name evidence="2" type="ORF">GGQ61_003207</name>
</gene>
<dbReference type="InterPro" id="IPR045510">
    <property type="entry name" value="DUF6481"/>
</dbReference>
<dbReference type="EMBL" id="JACIDK010000004">
    <property type="protein sequence ID" value="MBB3892474.1"/>
    <property type="molecule type" value="Genomic_DNA"/>
</dbReference>
<reference evidence="2 3" key="1">
    <citation type="submission" date="2020-08" db="EMBL/GenBank/DDBJ databases">
        <title>Genomic Encyclopedia of Type Strains, Phase IV (KMG-IV): sequencing the most valuable type-strain genomes for metagenomic binning, comparative biology and taxonomic classification.</title>
        <authorList>
            <person name="Goeker M."/>
        </authorList>
    </citation>
    <scope>NUCLEOTIDE SEQUENCE [LARGE SCALE GENOMIC DNA]</scope>
    <source>
        <strain evidence="2 3">DSM 21793</strain>
    </source>
</reference>
<evidence type="ECO:0000256" key="1">
    <source>
        <dbReference type="SAM" id="MobiDB-lite"/>
    </source>
</evidence>
<name>A0A840A2E4_9CAUL</name>
<evidence type="ECO:0000313" key="2">
    <source>
        <dbReference type="EMBL" id="MBB3892474.1"/>
    </source>
</evidence>
<sequence>MNETQRTEFAERLKTAAEARSALLAKLRPKPTVIAAQAPDRTAARAAELEQVRAARRQAKADKQQAAADAQEAVRQADEAAAAASLDAKRGERKERKALTKAEQKAKRDLRYAARKARQ</sequence>
<evidence type="ECO:0000313" key="3">
    <source>
        <dbReference type="Proteomes" id="UP000530564"/>
    </source>
</evidence>
<feature type="compositionally biased region" description="Basic and acidic residues" evidence="1">
    <location>
        <begin position="87"/>
        <end position="112"/>
    </location>
</feature>
<dbReference type="AlphaFoldDB" id="A0A840A2E4"/>
<dbReference type="Pfam" id="PF20089">
    <property type="entry name" value="DUF6481"/>
    <property type="match status" value="1"/>
</dbReference>
<feature type="region of interest" description="Disordered" evidence="1">
    <location>
        <begin position="55"/>
        <end position="119"/>
    </location>
</feature>
<dbReference type="Proteomes" id="UP000530564">
    <property type="component" value="Unassembled WGS sequence"/>
</dbReference>
<dbReference type="RefSeq" id="WP_183774755.1">
    <property type="nucleotide sequence ID" value="NZ_JACIDK010000004.1"/>
</dbReference>
<organism evidence="2 3">
    <name type="scientific">Phenylobacterium haematophilum</name>
    <dbReference type="NCBI Taxonomy" id="98513"/>
    <lineage>
        <taxon>Bacteria</taxon>
        <taxon>Pseudomonadati</taxon>
        <taxon>Pseudomonadota</taxon>
        <taxon>Alphaproteobacteria</taxon>
        <taxon>Caulobacterales</taxon>
        <taxon>Caulobacteraceae</taxon>
        <taxon>Phenylobacterium</taxon>
    </lineage>
</organism>
<proteinExistence type="predicted"/>
<keyword evidence="3" id="KW-1185">Reference proteome</keyword>
<comment type="caution">
    <text evidence="2">The sequence shown here is derived from an EMBL/GenBank/DDBJ whole genome shotgun (WGS) entry which is preliminary data.</text>
</comment>
<feature type="compositionally biased region" description="Low complexity" evidence="1">
    <location>
        <begin position="64"/>
        <end position="84"/>
    </location>
</feature>
<accession>A0A840A2E4</accession>
<protein>
    <submittedName>
        <fullName evidence="2">Putative nucleic acid-binding Zn-ribbon protein</fullName>
    </submittedName>
</protein>